<reference evidence="2" key="1">
    <citation type="submission" date="2020-11" db="EMBL/GenBank/DDBJ databases">
        <authorList>
            <consortium name="DOE Joint Genome Institute"/>
            <person name="Ahrendt S."/>
            <person name="Riley R."/>
            <person name="Andreopoulos W."/>
            <person name="Labutti K."/>
            <person name="Pangilinan J."/>
            <person name="Ruiz-Duenas F.J."/>
            <person name="Barrasa J.M."/>
            <person name="Sanchez-Garcia M."/>
            <person name="Camarero S."/>
            <person name="Miyauchi S."/>
            <person name="Serrano A."/>
            <person name="Linde D."/>
            <person name="Babiker R."/>
            <person name="Drula E."/>
            <person name="Ayuso-Fernandez I."/>
            <person name="Pacheco R."/>
            <person name="Padilla G."/>
            <person name="Ferreira P."/>
            <person name="Barriuso J."/>
            <person name="Kellner H."/>
            <person name="Castanera R."/>
            <person name="Alfaro M."/>
            <person name="Ramirez L."/>
            <person name="Pisabarro A.G."/>
            <person name="Kuo A."/>
            <person name="Tritt A."/>
            <person name="Lipzen A."/>
            <person name="He G."/>
            <person name="Yan M."/>
            <person name="Ng V."/>
            <person name="Cullen D."/>
            <person name="Martin F."/>
            <person name="Rosso M.-N."/>
            <person name="Henrissat B."/>
            <person name="Hibbett D."/>
            <person name="Martinez A.T."/>
            <person name="Grigoriev I.V."/>
        </authorList>
    </citation>
    <scope>NUCLEOTIDE SEQUENCE</scope>
    <source>
        <strain evidence="2">AH 40177</strain>
    </source>
</reference>
<feature type="signal peptide" evidence="1">
    <location>
        <begin position="1"/>
        <end position="17"/>
    </location>
</feature>
<evidence type="ECO:0008006" key="4">
    <source>
        <dbReference type="Google" id="ProtNLM"/>
    </source>
</evidence>
<dbReference type="EMBL" id="JADNRY010000174">
    <property type="protein sequence ID" value="KAF9062357.1"/>
    <property type="molecule type" value="Genomic_DNA"/>
</dbReference>
<feature type="chain" id="PRO_5040356358" description="Secreted protein" evidence="1">
    <location>
        <begin position="18"/>
        <end position="180"/>
    </location>
</feature>
<accession>A0A9P5U1D6</accession>
<proteinExistence type="predicted"/>
<gene>
    <name evidence="2" type="ORF">BDP27DRAFT_293036</name>
</gene>
<keyword evidence="3" id="KW-1185">Reference proteome</keyword>
<sequence length="180" mass="20130">MRSDLLLFTLVASSILAVCPFPMNTLDGSSSFTVGTRKCLLVFVQFKAYFPTGNHTNTWHCAHIIRQVPKPSLTEGNTRNHTPKRKSLTKSIITRALRIKATPKYKGLYAPRDPEGRRWIYFTLTGWNGCGPCFGWKALGYTFKADGGKINEYGQVYIGISSGEPAHGRFNTRYEPPSPP</sequence>
<evidence type="ECO:0000313" key="2">
    <source>
        <dbReference type="EMBL" id="KAF9062357.1"/>
    </source>
</evidence>
<evidence type="ECO:0000313" key="3">
    <source>
        <dbReference type="Proteomes" id="UP000772434"/>
    </source>
</evidence>
<organism evidence="2 3">
    <name type="scientific">Rhodocollybia butyracea</name>
    <dbReference type="NCBI Taxonomy" id="206335"/>
    <lineage>
        <taxon>Eukaryota</taxon>
        <taxon>Fungi</taxon>
        <taxon>Dikarya</taxon>
        <taxon>Basidiomycota</taxon>
        <taxon>Agaricomycotina</taxon>
        <taxon>Agaricomycetes</taxon>
        <taxon>Agaricomycetidae</taxon>
        <taxon>Agaricales</taxon>
        <taxon>Marasmiineae</taxon>
        <taxon>Omphalotaceae</taxon>
        <taxon>Rhodocollybia</taxon>
    </lineage>
</organism>
<keyword evidence="1" id="KW-0732">Signal</keyword>
<dbReference type="Proteomes" id="UP000772434">
    <property type="component" value="Unassembled WGS sequence"/>
</dbReference>
<protein>
    <recommendedName>
        <fullName evidence="4">Secreted protein</fullName>
    </recommendedName>
</protein>
<evidence type="ECO:0000256" key="1">
    <source>
        <dbReference type="SAM" id="SignalP"/>
    </source>
</evidence>
<comment type="caution">
    <text evidence="2">The sequence shown here is derived from an EMBL/GenBank/DDBJ whole genome shotgun (WGS) entry which is preliminary data.</text>
</comment>
<dbReference type="AlphaFoldDB" id="A0A9P5U1D6"/>
<name>A0A9P5U1D6_9AGAR</name>